<evidence type="ECO:0000256" key="1">
    <source>
        <dbReference type="SAM" id="SignalP"/>
    </source>
</evidence>
<gene>
    <name evidence="2" type="ORF">jhhlp_002889</name>
</gene>
<comment type="caution">
    <text evidence="2">The sequence shown here is derived from an EMBL/GenBank/DDBJ whole genome shotgun (WGS) entry which is preliminary data.</text>
</comment>
<evidence type="ECO:0000313" key="3">
    <source>
        <dbReference type="Proteomes" id="UP000233524"/>
    </source>
</evidence>
<dbReference type="InParanoid" id="A0A2N3NFC3"/>
<dbReference type="Proteomes" id="UP000233524">
    <property type="component" value="Unassembled WGS sequence"/>
</dbReference>
<reference evidence="2 3" key="1">
    <citation type="journal article" date="2017" name="G3 (Bethesda)">
        <title>First Draft Genome Sequence of the Pathogenic Fungus Lomentospora prolificans (Formerly Scedosporium prolificans).</title>
        <authorList>
            <person name="Luo R."/>
            <person name="Zimin A."/>
            <person name="Workman R."/>
            <person name="Fan Y."/>
            <person name="Pertea G."/>
            <person name="Grossman N."/>
            <person name="Wear M.P."/>
            <person name="Jia B."/>
            <person name="Miller H."/>
            <person name="Casadevall A."/>
            <person name="Timp W."/>
            <person name="Zhang S.X."/>
            <person name="Salzberg S.L."/>
        </authorList>
    </citation>
    <scope>NUCLEOTIDE SEQUENCE [LARGE SCALE GENOMIC DNA]</scope>
    <source>
        <strain evidence="2 3">JHH-5317</strain>
    </source>
</reference>
<keyword evidence="1" id="KW-0732">Signal</keyword>
<evidence type="ECO:0000313" key="2">
    <source>
        <dbReference type="EMBL" id="PKS11128.1"/>
    </source>
</evidence>
<sequence length="237" mass="25319">MPSFSTALTSFACLMAVATAMPATNVARQLDTDCSPGTSYFQCGDYDGCYAKDPCVAAPDPTHGQCPEGSAVAEVLPKALYNIFPEHADLAKDAVTGVHLETYSDKSQIEQVVAFTGIPSSAKSCSFNWRQGERIERAFVINGQSGLAGVTRLSGFPAEGEDVSYNSIKEFAEAGTDLGGVDFTNWDSVEGATAHTAGNVDCAENMYFKLHLRDAKGNTKLYLGQDQDNGLYVTYTC</sequence>
<dbReference type="OrthoDB" id="5431298at2759"/>
<dbReference type="AlphaFoldDB" id="A0A2N3NFC3"/>
<evidence type="ECO:0008006" key="4">
    <source>
        <dbReference type="Google" id="ProtNLM"/>
    </source>
</evidence>
<accession>A0A2N3NFC3</accession>
<feature type="chain" id="PRO_5014871970" description="Ubiquitin 3 binding protein But2 C-terminal domain-containing protein" evidence="1">
    <location>
        <begin position="21"/>
        <end position="237"/>
    </location>
</feature>
<dbReference type="VEuPathDB" id="FungiDB:jhhlp_002889"/>
<feature type="signal peptide" evidence="1">
    <location>
        <begin position="1"/>
        <end position="20"/>
    </location>
</feature>
<keyword evidence="3" id="KW-1185">Reference proteome</keyword>
<protein>
    <recommendedName>
        <fullName evidence="4">Ubiquitin 3 binding protein But2 C-terminal domain-containing protein</fullName>
    </recommendedName>
</protein>
<name>A0A2N3NFC3_9PEZI</name>
<organism evidence="2 3">
    <name type="scientific">Lomentospora prolificans</name>
    <dbReference type="NCBI Taxonomy" id="41688"/>
    <lineage>
        <taxon>Eukaryota</taxon>
        <taxon>Fungi</taxon>
        <taxon>Dikarya</taxon>
        <taxon>Ascomycota</taxon>
        <taxon>Pezizomycotina</taxon>
        <taxon>Sordariomycetes</taxon>
        <taxon>Hypocreomycetidae</taxon>
        <taxon>Microascales</taxon>
        <taxon>Microascaceae</taxon>
        <taxon>Lomentospora</taxon>
    </lineage>
</organism>
<proteinExistence type="predicted"/>
<dbReference type="EMBL" id="NLAX01000008">
    <property type="protein sequence ID" value="PKS11128.1"/>
    <property type="molecule type" value="Genomic_DNA"/>
</dbReference>